<protein>
    <submittedName>
        <fullName evidence="1">Uncharacterized protein</fullName>
    </submittedName>
</protein>
<comment type="caution">
    <text evidence="1">The sequence shown here is derived from an EMBL/GenBank/DDBJ whole genome shotgun (WGS) entry which is preliminary data.</text>
</comment>
<dbReference type="EMBL" id="CM055103">
    <property type="protein sequence ID" value="KAJ7534955.1"/>
    <property type="molecule type" value="Genomic_DNA"/>
</dbReference>
<gene>
    <name evidence="1" type="ORF">O6H91_12G012100</name>
</gene>
<sequence length="645" mass="70392">MARCRVMPMLDVSSVGLDFIPVLLARISQSAFKAEYSLQRKRFIIFFAMATSPKSDSAESPQFPSHSSPSQIEKQSFPIGNAELPTSQTLTKPVGLICQLDPLLQSGTTLSSFGKPKLTNESGFPVRSPEDSRNERSPHTVEAGDYLSYSSLPPVKRARICEVTRSGYASDALLVQSFASDRIGMSQSLATSGIEPGMIHPRDQCDTSSRMWWNVSKVSIPQSMAEHEARQSSMVGPFNPSENKDFCFVNKEIDFMFQRPVQSHEFLPAQNNGLQTAAMDLNVPISSISSHDMSSRDLSQDVGEHQSLSHKDPSQHWLKSFAVDGEQTTSKMDFEQNRESLGLKLGGIGHAQDADISRRSFVQWRPSVCDASSRVVDEPLPRVSPVQVWNQQRILQVTQVTSGTSFYTGTTGQGTTSANKLFPGVLPLKEFIPFFLPGIDVSTSAFAGVQPHLLTSQGQQVHVVEPDAFMPLVSEGLMPHVSSKFPSSRPTTNAHPALASSTIHDYESNLASIPGHAHATPGLSVLRPADQMPVSGKDALPSVTVVMEGQSALWRICLQEHCGYSSFAHAIRMIVANNNSAQDLCTLGGECDLENAVPGHRIAYEDDEGDLLLVGDLPWRDFAHSARQIRVVPSKSRGKQSSVSS</sequence>
<proteinExistence type="predicted"/>
<organism evidence="1 2">
    <name type="scientific">Diphasiastrum complanatum</name>
    <name type="common">Issler's clubmoss</name>
    <name type="synonym">Lycopodium complanatum</name>
    <dbReference type="NCBI Taxonomy" id="34168"/>
    <lineage>
        <taxon>Eukaryota</taxon>
        <taxon>Viridiplantae</taxon>
        <taxon>Streptophyta</taxon>
        <taxon>Embryophyta</taxon>
        <taxon>Tracheophyta</taxon>
        <taxon>Lycopodiopsida</taxon>
        <taxon>Lycopodiales</taxon>
        <taxon>Lycopodiaceae</taxon>
        <taxon>Lycopodioideae</taxon>
        <taxon>Diphasiastrum</taxon>
    </lineage>
</organism>
<accession>A0ACC2BYV0</accession>
<evidence type="ECO:0000313" key="1">
    <source>
        <dbReference type="EMBL" id="KAJ7534955.1"/>
    </source>
</evidence>
<keyword evidence="2" id="KW-1185">Reference proteome</keyword>
<evidence type="ECO:0000313" key="2">
    <source>
        <dbReference type="Proteomes" id="UP001162992"/>
    </source>
</evidence>
<name>A0ACC2BYV0_DIPCM</name>
<dbReference type="Proteomes" id="UP001162992">
    <property type="component" value="Chromosome 12"/>
</dbReference>
<reference evidence="2" key="1">
    <citation type="journal article" date="2024" name="Proc. Natl. Acad. Sci. U.S.A.">
        <title>Extraordinary preservation of gene collinearity over three hundred million years revealed in homosporous lycophytes.</title>
        <authorList>
            <person name="Li C."/>
            <person name="Wickell D."/>
            <person name="Kuo L.Y."/>
            <person name="Chen X."/>
            <person name="Nie B."/>
            <person name="Liao X."/>
            <person name="Peng D."/>
            <person name="Ji J."/>
            <person name="Jenkins J."/>
            <person name="Williams M."/>
            <person name="Shu S."/>
            <person name="Plott C."/>
            <person name="Barry K."/>
            <person name="Rajasekar S."/>
            <person name="Grimwood J."/>
            <person name="Han X."/>
            <person name="Sun S."/>
            <person name="Hou Z."/>
            <person name="He W."/>
            <person name="Dai G."/>
            <person name="Sun C."/>
            <person name="Schmutz J."/>
            <person name="Leebens-Mack J.H."/>
            <person name="Li F.W."/>
            <person name="Wang L."/>
        </authorList>
    </citation>
    <scope>NUCLEOTIDE SEQUENCE [LARGE SCALE GENOMIC DNA]</scope>
    <source>
        <strain evidence="2">cv. PW_Plant_1</strain>
    </source>
</reference>